<reference evidence="1" key="1">
    <citation type="submission" date="2020-05" db="EMBL/GenBank/DDBJ databases">
        <title>Evolutionary and genomic comparisons of hybrid uninucleate and nonhybrid Rhizoctonia fungi.</title>
        <authorList>
            <person name="Li C."/>
            <person name="Chen X."/>
        </authorList>
    </citation>
    <scope>NUCLEOTIDE SEQUENCE</scope>
    <source>
        <strain evidence="1">AG-1 IA</strain>
    </source>
</reference>
<protein>
    <submittedName>
        <fullName evidence="1">Glycoside hydrolase family 16 protein</fullName>
    </submittedName>
</protein>
<evidence type="ECO:0000313" key="2">
    <source>
        <dbReference type="Proteomes" id="UP000650533"/>
    </source>
</evidence>
<evidence type="ECO:0000313" key="1">
    <source>
        <dbReference type="EMBL" id="QRW17881.1"/>
    </source>
</evidence>
<dbReference type="AlphaFoldDB" id="A0A8H8NQ13"/>
<dbReference type="GeneID" id="67025085"/>
<gene>
    <name evidence="1" type="ORF">RhiXN_02805</name>
</gene>
<organism evidence="1 2">
    <name type="scientific">Rhizoctonia solani</name>
    <dbReference type="NCBI Taxonomy" id="456999"/>
    <lineage>
        <taxon>Eukaryota</taxon>
        <taxon>Fungi</taxon>
        <taxon>Dikarya</taxon>
        <taxon>Basidiomycota</taxon>
        <taxon>Agaricomycotina</taxon>
        <taxon>Agaricomycetes</taxon>
        <taxon>Cantharellales</taxon>
        <taxon>Ceratobasidiaceae</taxon>
        <taxon>Rhizoctonia</taxon>
    </lineage>
</organism>
<dbReference type="KEGG" id="rsx:RhiXN_02805"/>
<dbReference type="Proteomes" id="UP000650533">
    <property type="component" value="Chromosome 3"/>
</dbReference>
<dbReference type="GO" id="GO:0016787">
    <property type="term" value="F:hydrolase activity"/>
    <property type="evidence" value="ECO:0007669"/>
    <property type="project" value="UniProtKB-KW"/>
</dbReference>
<name>A0A8H8NQ13_9AGAM</name>
<keyword evidence="1" id="KW-0378">Hydrolase</keyword>
<sequence length="142" mass="16505">MNDWAYPPSNPNPNPLVFFISKKMGGLARTCLGNPFRRYKTARLDDLCSRRTEPVYQLDFDLLWDRRGFVLRPSRGPTSTMRTNLFVDAVAYLLDSAFTLGAANTIRRDMVVDMCILRHYYWRGPKSGDWQVPVYIMMCKQV</sequence>
<dbReference type="RefSeq" id="XP_043178118.1">
    <property type="nucleotide sequence ID" value="XM_043322622.1"/>
</dbReference>
<accession>A0A8H8NQ13</accession>
<dbReference type="EMBL" id="CP059660">
    <property type="protein sequence ID" value="QRW17881.1"/>
    <property type="molecule type" value="Genomic_DNA"/>
</dbReference>
<proteinExistence type="predicted"/>